<gene>
    <name evidence="1" type="ORF">Z519_12165</name>
</gene>
<dbReference type="PANTHER" id="PTHR47784">
    <property type="entry name" value="STEROL UPTAKE CONTROL PROTEIN 2"/>
    <property type="match status" value="1"/>
</dbReference>
<protein>
    <submittedName>
        <fullName evidence="1">Uncharacterized protein</fullName>
    </submittedName>
</protein>
<organism evidence="1 2">
    <name type="scientific">Cladophialophora bantiana (strain ATCC 10958 / CBS 173.52 / CDC B-1940 / NIH 8579)</name>
    <name type="common">Xylohypha bantiana</name>
    <dbReference type="NCBI Taxonomy" id="1442370"/>
    <lineage>
        <taxon>Eukaryota</taxon>
        <taxon>Fungi</taxon>
        <taxon>Dikarya</taxon>
        <taxon>Ascomycota</taxon>
        <taxon>Pezizomycotina</taxon>
        <taxon>Eurotiomycetes</taxon>
        <taxon>Chaetothyriomycetidae</taxon>
        <taxon>Chaetothyriales</taxon>
        <taxon>Herpotrichiellaceae</taxon>
        <taxon>Cladophialophora</taxon>
    </lineage>
</organism>
<dbReference type="HOGENOM" id="CLU_1209700_0_0_1"/>
<dbReference type="PANTHER" id="PTHR47784:SF5">
    <property type="entry name" value="STEROL UPTAKE CONTROL PROTEIN 2"/>
    <property type="match status" value="1"/>
</dbReference>
<dbReference type="OrthoDB" id="5295362at2759"/>
<dbReference type="EMBL" id="KN847005">
    <property type="protein sequence ID" value="KIW87262.1"/>
    <property type="molecule type" value="Genomic_DNA"/>
</dbReference>
<dbReference type="GeneID" id="27705093"/>
<proteinExistence type="predicted"/>
<evidence type="ECO:0000313" key="1">
    <source>
        <dbReference type="EMBL" id="KIW87262.1"/>
    </source>
</evidence>
<dbReference type="GO" id="GO:0001228">
    <property type="term" value="F:DNA-binding transcription activator activity, RNA polymerase II-specific"/>
    <property type="evidence" value="ECO:0007669"/>
    <property type="project" value="TreeGrafter"/>
</dbReference>
<dbReference type="InterPro" id="IPR053157">
    <property type="entry name" value="Sterol_Uptake_Regulator"/>
</dbReference>
<dbReference type="Proteomes" id="UP000053789">
    <property type="component" value="Unassembled WGS sequence"/>
</dbReference>
<reference evidence="1" key="1">
    <citation type="submission" date="2015-01" db="EMBL/GenBank/DDBJ databases">
        <title>The Genome Sequence of Cladophialophora bantiana CBS 173.52.</title>
        <authorList>
            <consortium name="The Broad Institute Genomics Platform"/>
            <person name="Cuomo C."/>
            <person name="de Hoog S."/>
            <person name="Gorbushina A."/>
            <person name="Stielow B."/>
            <person name="Teixiera M."/>
            <person name="Abouelleil A."/>
            <person name="Chapman S.B."/>
            <person name="Priest M."/>
            <person name="Young S.K."/>
            <person name="Wortman J."/>
            <person name="Nusbaum C."/>
            <person name="Birren B."/>
        </authorList>
    </citation>
    <scope>NUCLEOTIDE SEQUENCE [LARGE SCALE GENOMIC DNA]</scope>
    <source>
        <strain evidence="1">CBS 173.52</strain>
    </source>
</reference>
<dbReference type="AlphaFoldDB" id="A0A0D2FKP4"/>
<evidence type="ECO:0000313" key="2">
    <source>
        <dbReference type="Proteomes" id="UP000053789"/>
    </source>
</evidence>
<keyword evidence="2" id="KW-1185">Reference proteome</keyword>
<name>A0A0D2FKP4_CLAB1</name>
<dbReference type="RefSeq" id="XP_016613931.1">
    <property type="nucleotide sequence ID" value="XM_016769872.1"/>
</dbReference>
<accession>A0A0D2FKP4</accession>
<sequence length="229" mass="25112">MTVTMTADTLPIPRPQDLELMQHFAAHTYNRLSVAGLTDELWQTLFRGDPAIKNRTFTSFRSALDGINQDNCHAVFAFAVLAMVYAVASPSAGAIRPRSKILDGAAVPATSSRELPTIAVEGWDWIIEGPFGDFLDMDQCIKLADVRDGDEALFTRLNNLNNSLLSGVDPLGHATITTVIELMGRVFRGDIDLLFGLRALGYIFETPQPVMEGGQHGRDTGCRDDQRTT</sequence>